<reference evidence="4" key="2">
    <citation type="submission" date="2023-05" db="EMBL/GenBank/DDBJ databases">
        <authorList>
            <consortium name="Lawrence Berkeley National Laboratory"/>
            <person name="Steindorff A."/>
            <person name="Hensen N."/>
            <person name="Bonometti L."/>
            <person name="Westerberg I."/>
            <person name="Brannstrom I.O."/>
            <person name="Guillou S."/>
            <person name="Cros-Aarteil S."/>
            <person name="Calhoun S."/>
            <person name="Haridas S."/>
            <person name="Kuo A."/>
            <person name="Mondo S."/>
            <person name="Pangilinan J."/>
            <person name="Riley R."/>
            <person name="Labutti K."/>
            <person name="Andreopoulos B."/>
            <person name="Lipzen A."/>
            <person name="Chen C."/>
            <person name="Yanf M."/>
            <person name="Daum C."/>
            <person name="Ng V."/>
            <person name="Clum A."/>
            <person name="Ohm R."/>
            <person name="Martin F."/>
            <person name="Silar P."/>
            <person name="Natvig D."/>
            <person name="Lalanne C."/>
            <person name="Gautier V."/>
            <person name="Ament-Velasquez S.L."/>
            <person name="Kruys A."/>
            <person name="Hutchinson M.I."/>
            <person name="Powell A.J."/>
            <person name="Barry K."/>
            <person name="Miller A.N."/>
            <person name="Grigoriev I.V."/>
            <person name="Debuchy R."/>
            <person name="Gladieux P."/>
            <person name="Thoren M.H."/>
            <person name="Johannesson H."/>
        </authorList>
    </citation>
    <scope>NUCLEOTIDE SEQUENCE</scope>
    <source>
        <strain evidence="4">PSN309</strain>
    </source>
</reference>
<keyword evidence="5" id="KW-1185">Reference proteome</keyword>
<name>A0AAN7AK78_9PEZI</name>
<reference evidence="4" key="1">
    <citation type="journal article" date="2023" name="Mol. Phylogenet. Evol.">
        <title>Genome-scale phylogeny and comparative genomics of the fungal order Sordariales.</title>
        <authorList>
            <person name="Hensen N."/>
            <person name="Bonometti L."/>
            <person name="Westerberg I."/>
            <person name="Brannstrom I.O."/>
            <person name="Guillou S."/>
            <person name="Cros-Aarteil S."/>
            <person name="Calhoun S."/>
            <person name="Haridas S."/>
            <person name="Kuo A."/>
            <person name="Mondo S."/>
            <person name="Pangilinan J."/>
            <person name="Riley R."/>
            <person name="LaButti K."/>
            <person name="Andreopoulos B."/>
            <person name="Lipzen A."/>
            <person name="Chen C."/>
            <person name="Yan M."/>
            <person name="Daum C."/>
            <person name="Ng V."/>
            <person name="Clum A."/>
            <person name="Steindorff A."/>
            <person name="Ohm R.A."/>
            <person name="Martin F."/>
            <person name="Silar P."/>
            <person name="Natvig D.O."/>
            <person name="Lalanne C."/>
            <person name="Gautier V."/>
            <person name="Ament-Velasquez S.L."/>
            <person name="Kruys A."/>
            <person name="Hutchinson M.I."/>
            <person name="Powell A.J."/>
            <person name="Barry K."/>
            <person name="Miller A.N."/>
            <person name="Grigoriev I.V."/>
            <person name="Debuchy R."/>
            <person name="Gladieux P."/>
            <person name="Hiltunen Thoren M."/>
            <person name="Johannesson H."/>
        </authorList>
    </citation>
    <scope>NUCLEOTIDE SEQUENCE</scope>
    <source>
        <strain evidence="4">PSN309</strain>
    </source>
</reference>
<dbReference type="AlphaFoldDB" id="A0AAN7AK78"/>
<comment type="caution">
    <text evidence="4">The sequence shown here is derived from an EMBL/GenBank/DDBJ whole genome shotgun (WGS) entry which is preliminary data.</text>
</comment>
<feature type="coiled-coil region" evidence="1">
    <location>
        <begin position="152"/>
        <end position="179"/>
    </location>
</feature>
<dbReference type="PANTHER" id="PTHR42067:SF1">
    <property type="entry name" value="MITOTIC APPARATUS PROTEIN P62"/>
    <property type="match status" value="1"/>
</dbReference>
<dbReference type="EMBL" id="MU864367">
    <property type="protein sequence ID" value="KAK4190253.1"/>
    <property type="molecule type" value="Genomic_DNA"/>
</dbReference>
<dbReference type="Proteomes" id="UP001302126">
    <property type="component" value="Unassembled WGS sequence"/>
</dbReference>
<evidence type="ECO:0000259" key="3">
    <source>
        <dbReference type="Pfam" id="PF21924"/>
    </source>
</evidence>
<feature type="region of interest" description="Disordered" evidence="2">
    <location>
        <begin position="212"/>
        <end position="374"/>
    </location>
</feature>
<feature type="domain" description="XRCC4 coiled-coil" evidence="3">
    <location>
        <begin position="155"/>
        <end position="197"/>
    </location>
</feature>
<dbReference type="InterPro" id="IPR053962">
    <property type="entry name" value="XRCC4_CC"/>
</dbReference>
<feature type="compositionally biased region" description="Acidic residues" evidence="2">
    <location>
        <begin position="288"/>
        <end position="315"/>
    </location>
</feature>
<keyword evidence="1" id="KW-0175">Coiled coil</keyword>
<dbReference type="PANTHER" id="PTHR42067">
    <property type="entry name" value="YALI0C15378P"/>
    <property type="match status" value="1"/>
</dbReference>
<evidence type="ECO:0000313" key="5">
    <source>
        <dbReference type="Proteomes" id="UP001302126"/>
    </source>
</evidence>
<evidence type="ECO:0000313" key="4">
    <source>
        <dbReference type="EMBL" id="KAK4190253.1"/>
    </source>
</evidence>
<gene>
    <name evidence="4" type="ORF">QBC35DRAFT_490468</name>
</gene>
<sequence>MAASHILRIPRTDEEGSFILGEVIPSGSKPLNVKFVATEGEAPYVVKLRHDKIGDLKGSSSPCSPEEWESILKSLLLKGEPVEGIEAGAEVQTEKSMAITIRRRVAGINQRLGSITLSYKVDEGIELFNWCGAAILGREKFQESFLAETAKVTELEAQITALKTQLDELIQSKKERETELLEKFCVLLNEKKVKIREQQLLLSTSNVDHSKLATARAAQAQSSQEEPVHRKPAASRRTKRKALEDASGGGSSDSDDAFGTAPAVRAARDADEMDLDTPPPTTQPVKDEEVEVEEDRQTSDEDDDATGSEPDEDEEPVARPPTTRTGKKPVEKPAPKSAGKAVAHHPKPGHNLRNRTVTPPTPAEGSETESDDEL</sequence>
<evidence type="ECO:0000256" key="2">
    <source>
        <dbReference type="SAM" id="MobiDB-lite"/>
    </source>
</evidence>
<dbReference type="SUPFAM" id="SSF58022">
    <property type="entry name" value="XRCC4, C-terminal oligomerization domain"/>
    <property type="match status" value="1"/>
</dbReference>
<protein>
    <submittedName>
        <fullName evidence="4">DNA repair protein XRCC4</fullName>
    </submittedName>
</protein>
<evidence type="ECO:0000256" key="1">
    <source>
        <dbReference type="SAM" id="Coils"/>
    </source>
</evidence>
<dbReference type="Gene3D" id="1.20.5.370">
    <property type="match status" value="1"/>
</dbReference>
<feature type="compositionally biased region" description="Basic residues" evidence="2">
    <location>
        <begin position="342"/>
        <end position="353"/>
    </location>
</feature>
<organism evidence="4 5">
    <name type="scientific">Podospora australis</name>
    <dbReference type="NCBI Taxonomy" id="1536484"/>
    <lineage>
        <taxon>Eukaryota</taxon>
        <taxon>Fungi</taxon>
        <taxon>Dikarya</taxon>
        <taxon>Ascomycota</taxon>
        <taxon>Pezizomycotina</taxon>
        <taxon>Sordariomycetes</taxon>
        <taxon>Sordariomycetidae</taxon>
        <taxon>Sordariales</taxon>
        <taxon>Podosporaceae</taxon>
        <taxon>Podospora</taxon>
    </lineage>
</organism>
<feature type="compositionally biased region" description="Basic residues" evidence="2">
    <location>
        <begin position="230"/>
        <end position="240"/>
    </location>
</feature>
<proteinExistence type="predicted"/>
<accession>A0AAN7AK78</accession>
<dbReference type="Pfam" id="PF21924">
    <property type="entry name" value="XRCC4_CC"/>
    <property type="match status" value="1"/>
</dbReference>
<dbReference type="InterPro" id="IPR014751">
    <property type="entry name" value="XRCC4-like_C"/>
</dbReference>